<organism evidence="1">
    <name type="scientific">marine sediment metagenome</name>
    <dbReference type="NCBI Taxonomy" id="412755"/>
    <lineage>
        <taxon>unclassified sequences</taxon>
        <taxon>metagenomes</taxon>
        <taxon>ecological metagenomes</taxon>
    </lineage>
</organism>
<dbReference type="EMBL" id="BARS01055935">
    <property type="protein sequence ID" value="GAG50227.1"/>
    <property type="molecule type" value="Genomic_DNA"/>
</dbReference>
<gene>
    <name evidence="1" type="ORF">S01H1_82498</name>
</gene>
<dbReference type="AlphaFoldDB" id="X0YU31"/>
<name>X0YU31_9ZZZZ</name>
<reference evidence="1" key="1">
    <citation type="journal article" date="2014" name="Front. Microbiol.">
        <title>High frequency of phylogenetically diverse reductive dehalogenase-homologous genes in deep subseafloor sedimentary metagenomes.</title>
        <authorList>
            <person name="Kawai M."/>
            <person name="Futagami T."/>
            <person name="Toyoda A."/>
            <person name="Takaki Y."/>
            <person name="Nishi S."/>
            <person name="Hori S."/>
            <person name="Arai W."/>
            <person name="Tsubouchi T."/>
            <person name="Morono Y."/>
            <person name="Uchiyama I."/>
            <person name="Ito T."/>
            <person name="Fujiyama A."/>
            <person name="Inagaki F."/>
            <person name="Takami H."/>
        </authorList>
    </citation>
    <scope>NUCLEOTIDE SEQUENCE</scope>
    <source>
        <strain evidence="1">Expedition CK06-06</strain>
    </source>
</reference>
<protein>
    <submittedName>
        <fullName evidence="1">Uncharacterized protein</fullName>
    </submittedName>
</protein>
<evidence type="ECO:0000313" key="1">
    <source>
        <dbReference type="EMBL" id="GAG50227.1"/>
    </source>
</evidence>
<sequence>MNAPERDLLLGRLDERTLQMVKKLDAHNGDIRALKTWQARLTGAFGVVAFICLVVQDELREAVTHLLGS</sequence>
<proteinExistence type="predicted"/>
<accession>X0YU31</accession>
<comment type="caution">
    <text evidence="1">The sequence shown here is derived from an EMBL/GenBank/DDBJ whole genome shotgun (WGS) entry which is preliminary data.</text>
</comment>